<dbReference type="SUPFAM" id="SSF52343">
    <property type="entry name" value="Ferredoxin reductase-like, C-terminal NADP-linked domain"/>
    <property type="match status" value="1"/>
</dbReference>
<dbReference type="Gene3D" id="3.10.20.30">
    <property type="match status" value="1"/>
</dbReference>
<dbReference type="RefSeq" id="WP_009515539.1">
    <property type="nucleotide sequence ID" value="NZ_CCAE010000020.1"/>
</dbReference>
<dbReference type="GO" id="GO:0051537">
    <property type="term" value="F:2 iron, 2 sulfur cluster binding"/>
    <property type="evidence" value="ECO:0007669"/>
    <property type="project" value="InterPro"/>
</dbReference>
<accession>A0A1L1PJY0</accession>
<dbReference type="PANTHER" id="PTHR47354">
    <property type="entry name" value="NADH OXIDOREDUCTASE HCR"/>
    <property type="match status" value="1"/>
</dbReference>
<dbReference type="Gene3D" id="3.40.50.80">
    <property type="entry name" value="Nucleotide-binding domain of ferredoxin-NADP reductase (FNR) module"/>
    <property type="match status" value="1"/>
</dbReference>
<dbReference type="Proteomes" id="UP000028878">
    <property type="component" value="Unassembled WGS sequence"/>
</dbReference>
<dbReference type="InterPro" id="IPR006058">
    <property type="entry name" value="2Fe2S_fd_BS"/>
</dbReference>
<dbReference type="InterPro" id="IPR017938">
    <property type="entry name" value="Riboflavin_synthase-like_b-brl"/>
</dbReference>
<dbReference type="PRINTS" id="PR00409">
    <property type="entry name" value="PHDIOXRDTASE"/>
</dbReference>
<dbReference type="PANTHER" id="PTHR47354:SF2">
    <property type="entry name" value="BLR2392 PROTEIN"/>
    <property type="match status" value="1"/>
</dbReference>
<dbReference type="InterPro" id="IPR050415">
    <property type="entry name" value="MRET"/>
</dbReference>
<sequence length="332" mass="35007">MKSNPLWQTARVAALRDLTPTVREFLLQPLDGAAIAWPPGAHLQVRVPVAGREQTRSYSLVGQPADTPGAYRIAVKRLDQGRGGSLAMWSLAEGDTLSVSAPQNHFPLEIDAPTSLLVAGGIGITPMVSMAQALARRGRAVRLLYAARNADELAYAQRLRDTLGDGLVLAVSGQGERLDLAGEIAALPAGAPCYVCGPTGLLGAARALWAQAGRPASGLRFETFGSGGQRPTQAFAVAVPRHGASLTVSAGESLLDALEAAGIEVMSDCKRGECGLCAMDVLSVEGEIDHRDVFLSEHEKQGNQRICACVSRVVGRITLDSAWRPETEALAR</sequence>
<dbReference type="InterPro" id="IPR001433">
    <property type="entry name" value="OxRdtase_FAD/NAD-bd"/>
</dbReference>
<feature type="domain" description="FAD-binding FR-type" evidence="2">
    <location>
        <begin position="5"/>
        <end position="109"/>
    </location>
</feature>
<dbReference type="Pfam" id="PF00175">
    <property type="entry name" value="NAD_binding_1"/>
    <property type="match status" value="1"/>
</dbReference>
<dbReference type="InterPro" id="IPR017927">
    <property type="entry name" value="FAD-bd_FR_type"/>
</dbReference>
<dbReference type="InterPro" id="IPR039261">
    <property type="entry name" value="FNR_nucleotide-bd"/>
</dbReference>
<dbReference type="AlphaFoldDB" id="A0A1L1PJY0"/>
<evidence type="ECO:0000259" key="2">
    <source>
        <dbReference type="PROSITE" id="PS51384"/>
    </source>
</evidence>
<dbReference type="PROSITE" id="PS51384">
    <property type="entry name" value="FAD_FR"/>
    <property type="match status" value="1"/>
</dbReference>
<name>A0A1L1PJY0_HYDIT</name>
<protein>
    <submittedName>
        <fullName evidence="3">Oxidoreductase FAD-binding subunit</fullName>
    </submittedName>
</protein>
<dbReference type="PROSITE" id="PS00197">
    <property type="entry name" value="2FE2S_FER_1"/>
    <property type="match status" value="1"/>
</dbReference>
<dbReference type="Gene3D" id="2.40.30.10">
    <property type="entry name" value="Translation factors"/>
    <property type="match status" value="1"/>
</dbReference>
<reference evidence="4" key="1">
    <citation type="submission" date="2014-11" db="EMBL/GenBank/DDBJ databases">
        <title>Draft genome sequence of Hydrogenophaga intermedia S1.</title>
        <authorList>
            <person name="Gan H.M."/>
            <person name="Chew T.H."/>
            <person name="Stolz A."/>
        </authorList>
    </citation>
    <scope>NUCLEOTIDE SEQUENCE [LARGE SCALE GENOMIC DNA]</scope>
    <source>
        <strain evidence="4">S1</strain>
    </source>
</reference>
<dbReference type="SUPFAM" id="SSF63380">
    <property type="entry name" value="Riboflavin synthase domain-like"/>
    <property type="match status" value="1"/>
</dbReference>
<dbReference type="InterPro" id="IPR036010">
    <property type="entry name" value="2Fe-2S_ferredoxin-like_sf"/>
</dbReference>
<feature type="domain" description="2Fe-2S ferredoxin-type" evidence="1">
    <location>
        <begin position="235"/>
        <end position="325"/>
    </location>
</feature>
<gene>
    <name evidence="3" type="ORF">BN948_02676</name>
</gene>
<evidence type="ECO:0000313" key="3">
    <source>
        <dbReference type="EMBL" id="CDN88243.1"/>
    </source>
</evidence>
<dbReference type="InterPro" id="IPR001041">
    <property type="entry name" value="2Fe-2S_ferredoxin-type"/>
</dbReference>
<dbReference type="InterPro" id="IPR008333">
    <property type="entry name" value="Cbr1-like_FAD-bd_dom"/>
</dbReference>
<dbReference type="InterPro" id="IPR012675">
    <property type="entry name" value="Beta-grasp_dom_sf"/>
</dbReference>
<organism evidence="3 4">
    <name type="scientific">Hydrogenophaga intermedia</name>
    <dbReference type="NCBI Taxonomy" id="65786"/>
    <lineage>
        <taxon>Bacteria</taxon>
        <taxon>Pseudomonadati</taxon>
        <taxon>Pseudomonadota</taxon>
        <taxon>Betaproteobacteria</taxon>
        <taxon>Burkholderiales</taxon>
        <taxon>Comamonadaceae</taxon>
        <taxon>Hydrogenophaga</taxon>
    </lineage>
</organism>
<evidence type="ECO:0000313" key="4">
    <source>
        <dbReference type="Proteomes" id="UP000028878"/>
    </source>
</evidence>
<dbReference type="GO" id="GO:0016491">
    <property type="term" value="F:oxidoreductase activity"/>
    <property type="evidence" value="ECO:0007669"/>
    <property type="project" value="InterPro"/>
</dbReference>
<keyword evidence="4" id="KW-1185">Reference proteome</keyword>
<proteinExistence type="predicted"/>
<dbReference type="Pfam" id="PF00970">
    <property type="entry name" value="FAD_binding_6"/>
    <property type="match status" value="1"/>
</dbReference>
<dbReference type="CDD" id="cd06185">
    <property type="entry name" value="PDR_like"/>
    <property type="match status" value="1"/>
</dbReference>
<dbReference type="CDD" id="cd00207">
    <property type="entry name" value="fer2"/>
    <property type="match status" value="1"/>
</dbReference>
<evidence type="ECO:0000259" key="1">
    <source>
        <dbReference type="PROSITE" id="PS51085"/>
    </source>
</evidence>
<dbReference type="SUPFAM" id="SSF54292">
    <property type="entry name" value="2Fe-2S ferredoxin-like"/>
    <property type="match status" value="1"/>
</dbReference>
<dbReference type="Pfam" id="PF00111">
    <property type="entry name" value="Fer2"/>
    <property type="match status" value="1"/>
</dbReference>
<dbReference type="EMBL" id="CCAE010000020">
    <property type="protein sequence ID" value="CDN88243.1"/>
    <property type="molecule type" value="Genomic_DNA"/>
</dbReference>
<dbReference type="PROSITE" id="PS51085">
    <property type="entry name" value="2FE2S_FER_2"/>
    <property type="match status" value="1"/>
</dbReference>